<gene>
    <name evidence="2" type="ORF">RAG0_14761</name>
</gene>
<dbReference type="Proteomes" id="UP000178912">
    <property type="component" value="Unassembled WGS sequence"/>
</dbReference>
<dbReference type="InterPro" id="IPR011333">
    <property type="entry name" value="SKP1/BTB/POZ_sf"/>
</dbReference>
<sequence>MSVGDNNGSVLNKPFETFAKSLPPLFCGPEVAIRIGSASHTYRFPKELLCSQSTYFAAMFKEAQFKEGVEQSATLEEMDGVISTQSFEMLVQWVCLGRIIFEDSLPAEDIALSIEFTRLMDMCKISGAESFMAQHIKDIILADAPLHMVGAFRRDPNANLYAITSENIDSTANLPEYHPVRGILAMAMVESFLLTDDHKFQKEIDEMSGFAADVLAASKATSKLITCGEYHPEFKEPLSGKILRLE</sequence>
<name>A0A1E1LKA1_9HELO</name>
<reference evidence="3" key="1">
    <citation type="submission" date="2016-03" db="EMBL/GenBank/DDBJ databases">
        <authorList>
            <person name="Guldener U."/>
        </authorList>
    </citation>
    <scope>NUCLEOTIDE SEQUENCE [LARGE SCALE GENOMIC DNA]</scope>
    <source>
        <strain evidence="3">04CH-RAC-A.6.1</strain>
    </source>
</reference>
<dbReference type="InterPro" id="IPR000210">
    <property type="entry name" value="BTB/POZ_dom"/>
</dbReference>
<keyword evidence="3" id="KW-1185">Reference proteome</keyword>
<dbReference type="Gene3D" id="3.30.710.10">
    <property type="entry name" value="Potassium Channel Kv1.1, Chain A"/>
    <property type="match status" value="1"/>
</dbReference>
<feature type="domain" description="BTB" evidence="1">
    <location>
        <begin position="29"/>
        <end position="103"/>
    </location>
</feature>
<organism evidence="2 3">
    <name type="scientific">Rhynchosporium agropyri</name>
    <dbReference type="NCBI Taxonomy" id="914238"/>
    <lineage>
        <taxon>Eukaryota</taxon>
        <taxon>Fungi</taxon>
        <taxon>Dikarya</taxon>
        <taxon>Ascomycota</taxon>
        <taxon>Pezizomycotina</taxon>
        <taxon>Leotiomycetes</taxon>
        <taxon>Helotiales</taxon>
        <taxon>Ploettnerulaceae</taxon>
        <taxon>Rhynchosporium</taxon>
    </lineage>
</organism>
<proteinExistence type="predicted"/>
<dbReference type="EMBL" id="FJUX01000125">
    <property type="protein sequence ID" value="CZT10229.1"/>
    <property type="molecule type" value="Genomic_DNA"/>
</dbReference>
<evidence type="ECO:0000259" key="1">
    <source>
        <dbReference type="PROSITE" id="PS50097"/>
    </source>
</evidence>
<accession>A0A1E1LKA1</accession>
<evidence type="ECO:0000313" key="3">
    <source>
        <dbReference type="Proteomes" id="UP000178912"/>
    </source>
</evidence>
<protein>
    <recommendedName>
        <fullName evidence="1">BTB domain-containing protein</fullName>
    </recommendedName>
</protein>
<dbReference type="PROSITE" id="PS50097">
    <property type="entry name" value="BTB"/>
    <property type="match status" value="1"/>
</dbReference>
<evidence type="ECO:0000313" key="2">
    <source>
        <dbReference type="EMBL" id="CZT10229.1"/>
    </source>
</evidence>
<dbReference type="AlphaFoldDB" id="A0A1E1LKA1"/>
<dbReference type="OrthoDB" id="194443at2759"/>